<dbReference type="OrthoDB" id="9799036at2"/>
<evidence type="ECO:0000256" key="2">
    <source>
        <dbReference type="ARBA" id="ARBA00022801"/>
    </source>
</evidence>
<dbReference type="Gene3D" id="3.10.129.10">
    <property type="entry name" value="Hotdog Thioesterase"/>
    <property type="match status" value="1"/>
</dbReference>
<dbReference type="CDD" id="cd00586">
    <property type="entry name" value="4HBT"/>
    <property type="match status" value="1"/>
</dbReference>
<evidence type="ECO:0000313" key="4">
    <source>
        <dbReference type="Proteomes" id="UP000298602"/>
    </source>
</evidence>
<dbReference type="RefSeq" id="WP_137423469.1">
    <property type="nucleotide sequence ID" value="NZ_CP040098.1"/>
</dbReference>
<dbReference type="SUPFAM" id="SSF54637">
    <property type="entry name" value="Thioesterase/thiol ester dehydrase-isomerase"/>
    <property type="match status" value="1"/>
</dbReference>
<gene>
    <name evidence="3" type="ORF">FDQ92_04490</name>
</gene>
<keyword evidence="4" id="KW-1185">Reference proteome</keyword>
<keyword evidence="2" id="KW-0378">Hydrolase</keyword>
<dbReference type="GO" id="GO:0047617">
    <property type="term" value="F:fatty acyl-CoA hydrolase activity"/>
    <property type="evidence" value="ECO:0007669"/>
    <property type="project" value="TreeGrafter"/>
</dbReference>
<dbReference type="PANTHER" id="PTHR31793">
    <property type="entry name" value="4-HYDROXYBENZOYL-COA THIOESTERASE FAMILY MEMBER"/>
    <property type="match status" value="1"/>
</dbReference>
<name>A0A4P8L114_9BACT</name>
<dbReference type="Proteomes" id="UP000298602">
    <property type="component" value="Chromosome"/>
</dbReference>
<dbReference type="InterPro" id="IPR050563">
    <property type="entry name" value="4-hydroxybenzoyl-CoA_TE"/>
</dbReference>
<sequence length="144" mass="16694">MTEERLEGFPVVVEIPVLWGDMDAFQHVNNVRYFRYFESARIAYFERIGALEFMKEKGVGPILGSARCRFKLPLTYPDTVRVGARVPELGEDRFLMEYRVVSEQHRRVAAEGDAMIVFFDYRGNAKASLPEEIAERIRELESAR</sequence>
<dbReference type="Pfam" id="PF13279">
    <property type="entry name" value="4HBT_2"/>
    <property type="match status" value="1"/>
</dbReference>
<dbReference type="EMBL" id="CP040098">
    <property type="protein sequence ID" value="QCQ21498.1"/>
    <property type="molecule type" value="Genomic_DNA"/>
</dbReference>
<reference evidence="3 4" key="1">
    <citation type="submission" date="2019-05" db="EMBL/GenBank/DDBJ databases">
        <title>The Complete Genome Sequence of the n-alkane-degrading Desulfoglaeba alkanexedens ALDC reveals multiple alkylsuccinate synthase gene clusters.</title>
        <authorList>
            <person name="Callaghan A.V."/>
            <person name="Davidova I.A."/>
            <person name="Duncan K.E."/>
            <person name="Morris B."/>
            <person name="McInerney M.J."/>
        </authorList>
    </citation>
    <scope>NUCLEOTIDE SEQUENCE [LARGE SCALE GENOMIC DNA]</scope>
    <source>
        <strain evidence="3 4">ALDC</strain>
    </source>
</reference>
<reference evidence="3 4" key="2">
    <citation type="submission" date="2019-05" db="EMBL/GenBank/DDBJ databases">
        <authorList>
            <person name="Suflita J.M."/>
            <person name="Marks C.R."/>
        </authorList>
    </citation>
    <scope>NUCLEOTIDE SEQUENCE [LARGE SCALE GENOMIC DNA]</scope>
    <source>
        <strain evidence="3 4">ALDC</strain>
    </source>
</reference>
<dbReference type="InterPro" id="IPR029069">
    <property type="entry name" value="HotDog_dom_sf"/>
</dbReference>
<protein>
    <submittedName>
        <fullName evidence="3">Acyl-CoA thioesterase</fullName>
    </submittedName>
</protein>
<dbReference type="KEGG" id="dax:FDQ92_04490"/>
<evidence type="ECO:0000313" key="3">
    <source>
        <dbReference type="EMBL" id="QCQ21498.1"/>
    </source>
</evidence>
<organism evidence="3 4">
    <name type="scientific">Desulfoglaeba alkanexedens ALDC</name>
    <dbReference type="NCBI Taxonomy" id="980445"/>
    <lineage>
        <taxon>Bacteria</taxon>
        <taxon>Pseudomonadati</taxon>
        <taxon>Thermodesulfobacteriota</taxon>
        <taxon>Syntrophobacteria</taxon>
        <taxon>Syntrophobacterales</taxon>
        <taxon>Syntrophobacteraceae</taxon>
        <taxon>Desulfoglaeba</taxon>
    </lineage>
</organism>
<comment type="similarity">
    <text evidence="1">Belongs to the 4-hydroxybenzoyl-CoA thioesterase family.</text>
</comment>
<evidence type="ECO:0000256" key="1">
    <source>
        <dbReference type="ARBA" id="ARBA00005953"/>
    </source>
</evidence>
<proteinExistence type="inferred from homology"/>
<dbReference type="PANTHER" id="PTHR31793:SF27">
    <property type="entry name" value="NOVEL THIOESTERASE SUPERFAMILY DOMAIN AND SAPOSIN A-TYPE DOMAIN CONTAINING PROTEIN (0610012H03RIK)"/>
    <property type="match status" value="1"/>
</dbReference>
<accession>A0A4P8L114</accession>
<dbReference type="AlphaFoldDB" id="A0A4P8L114"/>